<comment type="caution">
    <text evidence="2">The sequence shown here is derived from an EMBL/GenBank/DDBJ whole genome shotgun (WGS) entry which is preliminary data.</text>
</comment>
<evidence type="ECO:0000313" key="2">
    <source>
        <dbReference type="EMBL" id="CAF2079593.1"/>
    </source>
</evidence>
<proteinExistence type="predicted"/>
<reference evidence="2" key="1">
    <citation type="submission" date="2021-02" db="EMBL/GenBank/DDBJ databases">
        <authorList>
            <person name="Nowell W R."/>
        </authorList>
    </citation>
    <scope>NUCLEOTIDE SEQUENCE</scope>
</reference>
<evidence type="ECO:0000256" key="1">
    <source>
        <dbReference type="SAM" id="SignalP"/>
    </source>
</evidence>
<name>A0A816S526_9BILA</name>
<dbReference type="Proteomes" id="UP000663887">
    <property type="component" value="Unassembled WGS sequence"/>
</dbReference>
<dbReference type="EMBL" id="CAJNRG010005642">
    <property type="protein sequence ID" value="CAF2079593.1"/>
    <property type="molecule type" value="Genomic_DNA"/>
</dbReference>
<evidence type="ECO:0000313" key="3">
    <source>
        <dbReference type="Proteomes" id="UP000663887"/>
    </source>
</evidence>
<feature type="chain" id="PRO_5033031878" evidence="1">
    <location>
        <begin position="20"/>
        <end position="101"/>
    </location>
</feature>
<sequence>MNWLNFLAMVKVFVPIIHSFGENGSGVWDHDLSTPSVVYPLYVSAKSQGLMRIFVRPRTTILSSTVLTTILSAFDDLIEDYLKRREKIGSTTGTTKETRVI</sequence>
<accession>A0A816S526</accession>
<organism evidence="2 3">
    <name type="scientific">Rotaria magnacalcarata</name>
    <dbReference type="NCBI Taxonomy" id="392030"/>
    <lineage>
        <taxon>Eukaryota</taxon>
        <taxon>Metazoa</taxon>
        <taxon>Spiralia</taxon>
        <taxon>Gnathifera</taxon>
        <taxon>Rotifera</taxon>
        <taxon>Eurotatoria</taxon>
        <taxon>Bdelloidea</taxon>
        <taxon>Philodinida</taxon>
        <taxon>Philodinidae</taxon>
        <taxon>Rotaria</taxon>
    </lineage>
</organism>
<keyword evidence="1" id="KW-0732">Signal</keyword>
<feature type="signal peptide" evidence="1">
    <location>
        <begin position="1"/>
        <end position="19"/>
    </location>
</feature>
<gene>
    <name evidence="2" type="ORF">XDN619_LOCUS14337</name>
</gene>
<dbReference type="AlphaFoldDB" id="A0A816S526"/>
<protein>
    <submittedName>
        <fullName evidence="2">Uncharacterized protein</fullName>
    </submittedName>
</protein>